<evidence type="ECO:0000256" key="1">
    <source>
        <dbReference type="SAM" id="SignalP"/>
    </source>
</evidence>
<organism evidence="2 3">
    <name type="scientific">Pragia fontium</name>
    <dbReference type="NCBI Taxonomy" id="82985"/>
    <lineage>
        <taxon>Bacteria</taxon>
        <taxon>Pseudomonadati</taxon>
        <taxon>Pseudomonadota</taxon>
        <taxon>Gammaproteobacteria</taxon>
        <taxon>Enterobacterales</taxon>
        <taxon>Budviciaceae</taxon>
        <taxon>Pragia</taxon>
    </lineage>
</organism>
<sequence>MIVTFNALNLILHFYHAIVENHDMKKNKSLALLIALTICSLPTLAANSHCEAPYSDALPKYHYQLKKTFEVDGRQGITTDSKFYYVSGSTTLSKYDMQGNLLATNKTPFEGYKIPANHIGDIDVYNNEIYVSAEWFMDGVGKDIQIAVHDADTLKLKRTFPFNPESGQQEVSAITVDKVNNSIWMASWVGEESGRYLYEYDLDNGKYKRKVHLQPVPQWIQGIVAYQGDIYLTADDGTADNKEVDNLYRVKIDKNSTNAPVVLERAFTDFKDYGEIEGVAINPQTHELLVHSNRGKQIVLGMPKGFYPGYDREISEVYVYGMEPSCKKP</sequence>
<dbReference type="EMBL" id="BRLJ01000010">
    <property type="protein sequence ID" value="GKX64387.1"/>
    <property type="molecule type" value="Genomic_DNA"/>
</dbReference>
<keyword evidence="1" id="KW-0732">Signal</keyword>
<evidence type="ECO:0008006" key="4">
    <source>
        <dbReference type="Google" id="ProtNLM"/>
    </source>
</evidence>
<dbReference type="Gene3D" id="2.130.10.10">
    <property type="entry name" value="YVTN repeat-like/Quinoprotein amine dehydrogenase"/>
    <property type="match status" value="1"/>
</dbReference>
<name>A0ABQ5LNE8_9GAMM</name>
<keyword evidence="3" id="KW-1185">Reference proteome</keyword>
<comment type="caution">
    <text evidence="2">The sequence shown here is derived from an EMBL/GenBank/DDBJ whole genome shotgun (WGS) entry which is preliminary data.</text>
</comment>
<reference evidence="2" key="1">
    <citation type="submission" date="2022-06" db="EMBL/GenBank/DDBJ databases">
        <title>Draft genome sequences of Pragia fontium str. JCM24417.</title>
        <authorList>
            <person name="Wakabayashi Y."/>
            <person name="Kojima K."/>
        </authorList>
    </citation>
    <scope>NUCLEOTIDE SEQUENCE</scope>
    <source>
        <strain evidence="2">JCM 24417</strain>
    </source>
</reference>
<dbReference type="InterPro" id="IPR015943">
    <property type="entry name" value="WD40/YVTN_repeat-like_dom_sf"/>
</dbReference>
<dbReference type="Proteomes" id="UP001059610">
    <property type="component" value="Unassembled WGS sequence"/>
</dbReference>
<dbReference type="InterPro" id="IPR011047">
    <property type="entry name" value="Quinoprotein_ADH-like_sf"/>
</dbReference>
<dbReference type="SUPFAM" id="SSF50998">
    <property type="entry name" value="Quinoprotein alcohol dehydrogenase-like"/>
    <property type="match status" value="1"/>
</dbReference>
<gene>
    <name evidence="2" type="ORF">SOASR032_29560</name>
</gene>
<feature type="chain" id="PRO_5045237679" description="Gluconolactonase" evidence="1">
    <location>
        <begin position="46"/>
        <end position="329"/>
    </location>
</feature>
<feature type="signal peptide" evidence="1">
    <location>
        <begin position="1"/>
        <end position="45"/>
    </location>
</feature>
<evidence type="ECO:0000313" key="3">
    <source>
        <dbReference type="Proteomes" id="UP001059610"/>
    </source>
</evidence>
<evidence type="ECO:0000313" key="2">
    <source>
        <dbReference type="EMBL" id="GKX64387.1"/>
    </source>
</evidence>
<accession>A0ABQ5LNE8</accession>
<proteinExistence type="predicted"/>
<protein>
    <recommendedName>
        <fullName evidence="4">Gluconolactonase</fullName>
    </recommendedName>
</protein>